<gene>
    <name evidence="11" type="ORF">J2T55_002170</name>
</gene>
<name>A0AAE3L5W1_9GAMM</name>
<keyword evidence="5" id="KW-0653">Protein transport</keyword>
<comment type="subcellular location">
    <subcellularLocation>
        <location evidence="1 8">Cell outer membrane</location>
    </subcellularLocation>
</comment>
<keyword evidence="3 8" id="KW-0813">Transport</keyword>
<dbReference type="GO" id="GO:0009279">
    <property type="term" value="C:cell outer membrane"/>
    <property type="evidence" value="ECO:0007669"/>
    <property type="project" value="UniProtKB-SubCell"/>
</dbReference>
<dbReference type="Gene3D" id="2.60.40.3500">
    <property type="match status" value="1"/>
</dbReference>
<accession>A0AAE3L5W1</accession>
<feature type="domain" description="Secretin/TonB short N-terminal" evidence="10">
    <location>
        <begin position="312"/>
        <end position="360"/>
    </location>
</feature>
<evidence type="ECO:0000256" key="1">
    <source>
        <dbReference type="ARBA" id="ARBA00004442"/>
    </source>
</evidence>
<dbReference type="Gene3D" id="3.30.1370.130">
    <property type="match status" value="1"/>
</dbReference>
<dbReference type="PROSITE" id="PS00875">
    <property type="entry name" value="T2SP_D"/>
    <property type="match status" value="1"/>
</dbReference>
<dbReference type="Proteomes" id="UP001204445">
    <property type="component" value="Unassembled WGS sequence"/>
</dbReference>
<dbReference type="EMBL" id="JANUCT010000016">
    <property type="protein sequence ID" value="MCS3904137.1"/>
    <property type="molecule type" value="Genomic_DNA"/>
</dbReference>
<proteinExistence type="inferred from homology"/>
<dbReference type="Gene3D" id="2.60.40.3470">
    <property type="match status" value="1"/>
</dbReference>
<dbReference type="InterPro" id="IPR005644">
    <property type="entry name" value="NolW-like"/>
</dbReference>
<evidence type="ECO:0000256" key="7">
    <source>
        <dbReference type="ARBA" id="ARBA00023237"/>
    </source>
</evidence>
<keyword evidence="6" id="KW-0472">Membrane</keyword>
<keyword evidence="12" id="KW-1185">Reference proteome</keyword>
<comment type="caution">
    <text evidence="11">The sequence shown here is derived from an EMBL/GenBank/DDBJ whole genome shotgun (WGS) entry which is preliminary data.</text>
</comment>
<evidence type="ECO:0000313" key="11">
    <source>
        <dbReference type="EMBL" id="MCS3904137.1"/>
    </source>
</evidence>
<feature type="signal peptide" evidence="9">
    <location>
        <begin position="1"/>
        <end position="36"/>
    </location>
</feature>
<evidence type="ECO:0000313" key="12">
    <source>
        <dbReference type="Proteomes" id="UP001204445"/>
    </source>
</evidence>
<dbReference type="InterPro" id="IPR001775">
    <property type="entry name" value="GspD/PilQ"/>
</dbReference>
<evidence type="ECO:0000256" key="9">
    <source>
        <dbReference type="SAM" id="SignalP"/>
    </source>
</evidence>
<evidence type="ECO:0000256" key="2">
    <source>
        <dbReference type="ARBA" id="ARBA00006304"/>
    </source>
</evidence>
<evidence type="ECO:0000256" key="8">
    <source>
        <dbReference type="RuleBase" id="RU004004"/>
    </source>
</evidence>
<dbReference type="GO" id="GO:0009306">
    <property type="term" value="P:protein secretion"/>
    <property type="evidence" value="ECO:0007669"/>
    <property type="project" value="InterPro"/>
</dbReference>
<dbReference type="SMART" id="SM00965">
    <property type="entry name" value="STN"/>
    <property type="match status" value="1"/>
</dbReference>
<sequence length="702" mass="76648">MKTGHMMTRSSAAWESWLRRLLVACTLLSVGAQVHARTLDDVSYTSLPGDKVEVKLQLSEPLSEEPTHFTTDNPARIALDFPDTQLNLQEKTTNIGVGMAHSVSTVEASGRTRVVINLNDSVPYKLRREGNNVIVALEGRGVSAPSRAQSTSKEIAARTESGSASGRIENIDFRRGEQGEGRVIVQLSDPSVGVDMNKQGEKVVVDFLDTRLPEHLDRRLDVIDFATPVSIIDTQTRGNGVRMEIKAASGEFDHLAYQSGGAFTVELKPLSEAEREEKKKDEFGYTGERLSLNFQNIEVRAVLQLIADFTGLNMVASDSVGGNVTLRLKNVPWDQALDIILKSKGLGMRQDGNVIMVAPQEEIAAREKLELEAEQQIQDLEPLRTEFIQVNYAKAGDLASLMKAEANNLLSERGNVTVDERTNTLIVQDTGSSLQAIREMVVKLDVPVRQVLIESRIVNADESFAKDLGVKFGYSRNAATNPRTIIGGKIEGDTNFNGNTAFHTDDLENFIVDLPVANPSAALGLAVGKIGSYLLQLELSAALAEGRGEDISSPRVITANQREAVIESGVEIPYQEASSSGATSVSFKKAVLSLRVTPQITPDDRILLDLEVNQDTRGSPEVLGVPPIDTRSVTTQVLVDNGETVVLGGIYTQSDRQESERVPFFGDLPYLGFLFRNTSVSSDRTELLIFVTPKIMDESVNI</sequence>
<dbReference type="Pfam" id="PF00263">
    <property type="entry name" value="Secretin"/>
    <property type="match status" value="1"/>
</dbReference>
<dbReference type="InterPro" id="IPR011662">
    <property type="entry name" value="Secretin/TonB_short_N"/>
</dbReference>
<dbReference type="InterPro" id="IPR038591">
    <property type="entry name" value="NolW-like_sf"/>
</dbReference>
<reference evidence="11" key="1">
    <citation type="submission" date="2022-08" db="EMBL/GenBank/DDBJ databases">
        <title>Genomic Encyclopedia of Type Strains, Phase III (KMG-III): the genomes of soil and plant-associated and newly described type strains.</title>
        <authorList>
            <person name="Whitman W."/>
        </authorList>
    </citation>
    <scope>NUCLEOTIDE SEQUENCE</scope>
    <source>
        <strain evidence="11">HMT 1</strain>
    </source>
</reference>
<keyword evidence="7" id="KW-0998">Cell outer membrane</keyword>
<dbReference type="Gene3D" id="3.30.1370.120">
    <property type="match status" value="1"/>
</dbReference>
<comment type="similarity">
    <text evidence="2">Belongs to the bacterial secretin family. PilQ subfamily.</text>
</comment>
<dbReference type="InterPro" id="IPR051808">
    <property type="entry name" value="Type_IV_pilus_biogenesis"/>
</dbReference>
<dbReference type="PRINTS" id="PR00811">
    <property type="entry name" value="BCTERIALGSPD"/>
</dbReference>
<dbReference type="InterPro" id="IPR004845">
    <property type="entry name" value="T2SS_GspD_CS"/>
</dbReference>
<evidence type="ECO:0000256" key="5">
    <source>
        <dbReference type="ARBA" id="ARBA00022927"/>
    </source>
</evidence>
<dbReference type="InterPro" id="IPR004846">
    <property type="entry name" value="T2SS/T3SS_dom"/>
</dbReference>
<dbReference type="AlphaFoldDB" id="A0AAE3L5W1"/>
<dbReference type="PANTHER" id="PTHR30604:SF1">
    <property type="entry name" value="DNA UTILIZATION PROTEIN HOFQ"/>
    <property type="match status" value="1"/>
</dbReference>
<dbReference type="Pfam" id="PF07660">
    <property type="entry name" value="STN"/>
    <property type="match status" value="1"/>
</dbReference>
<organism evidence="11 12">
    <name type="scientific">Methylohalomonas lacus</name>
    <dbReference type="NCBI Taxonomy" id="398773"/>
    <lineage>
        <taxon>Bacteria</taxon>
        <taxon>Pseudomonadati</taxon>
        <taxon>Pseudomonadota</taxon>
        <taxon>Gammaproteobacteria</taxon>
        <taxon>Methylohalomonadales</taxon>
        <taxon>Methylohalomonadaceae</taxon>
        <taxon>Methylohalomonas</taxon>
    </lineage>
</organism>
<evidence type="ECO:0000256" key="6">
    <source>
        <dbReference type="ARBA" id="ARBA00023136"/>
    </source>
</evidence>
<dbReference type="InterPro" id="IPR021731">
    <property type="entry name" value="AMIN_dom"/>
</dbReference>
<evidence type="ECO:0000256" key="3">
    <source>
        <dbReference type="ARBA" id="ARBA00022448"/>
    </source>
</evidence>
<keyword evidence="4 9" id="KW-0732">Signal</keyword>
<protein>
    <submittedName>
        <fullName evidence="11">Type IV pilus assembly protein PilQ</fullName>
    </submittedName>
</protein>
<dbReference type="Pfam" id="PF11741">
    <property type="entry name" value="AMIN"/>
    <property type="match status" value="2"/>
</dbReference>
<dbReference type="Pfam" id="PF03958">
    <property type="entry name" value="Secretin_N"/>
    <property type="match status" value="1"/>
</dbReference>
<dbReference type="InterPro" id="IPR013355">
    <property type="entry name" value="Pilus_4_PilQ"/>
</dbReference>
<evidence type="ECO:0000259" key="10">
    <source>
        <dbReference type="SMART" id="SM00965"/>
    </source>
</evidence>
<feature type="chain" id="PRO_5042278231" evidence="9">
    <location>
        <begin position="37"/>
        <end position="702"/>
    </location>
</feature>
<dbReference type="NCBIfam" id="TIGR02515">
    <property type="entry name" value="IV_pilus_PilQ"/>
    <property type="match status" value="1"/>
</dbReference>
<dbReference type="RefSeq" id="WP_259056451.1">
    <property type="nucleotide sequence ID" value="NZ_JANUCT010000016.1"/>
</dbReference>
<evidence type="ECO:0000256" key="4">
    <source>
        <dbReference type="ARBA" id="ARBA00022729"/>
    </source>
</evidence>
<dbReference type="PANTHER" id="PTHR30604">
    <property type="entry name" value="PROTEIN TRANSPORT PROTEIN HOFQ"/>
    <property type="match status" value="1"/>
</dbReference>